<feature type="domain" description="ABC transporter" evidence="9">
    <location>
        <begin position="4"/>
        <end position="234"/>
    </location>
</feature>
<keyword evidence="3" id="KW-0813">Transport</keyword>
<gene>
    <name evidence="10" type="ORF">CH339_01710</name>
</gene>
<dbReference type="Pfam" id="PF08402">
    <property type="entry name" value="TOBE_2"/>
    <property type="match status" value="1"/>
</dbReference>
<organism evidence="10 11">
    <name type="scientific">Rhodobium orientis</name>
    <dbReference type="NCBI Taxonomy" id="34017"/>
    <lineage>
        <taxon>Bacteria</taxon>
        <taxon>Pseudomonadati</taxon>
        <taxon>Pseudomonadota</taxon>
        <taxon>Alphaproteobacteria</taxon>
        <taxon>Hyphomicrobiales</taxon>
        <taxon>Rhodobiaceae</taxon>
        <taxon>Rhodobium</taxon>
    </lineage>
</organism>
<evidence type="ECO:0000256" key="6">
    <source>
        <dbReference type="ARBA" id="ARBA00022840"/>
    </source>
</evidence>
<evidence type="ECO:0000256" key="1">
    <source>
        <dbReference type="ARBA" id="ARBA00004417"/>
    </source>
</evidence>
<dbReference type="CDD" id="cd03301">
    <property type="entry name" value="ABC_MalK_N"/>
    <property type="match status" value="1"/>
</dbReference>
<evidence type="ECO:0000256" key="5">
    <source>
        <dbReference type="ARBA" id="ARBA00022741"/>
    </source>
</evidence>
<dbReference type="SUPFAM" id="SSF52540">
    <property type="entry name" value="P-loop containing nucleoside triphosphate hydrolases"/>
    <property type="match status" value="1"/>
</dbReference>
<evidence type="ECO:0000259" key="9">
    <source>
        <dbReference type="PROSITE" id="PS50893"/>
    </source>
</evidence>
<dbReference type="SUPFAM" id="SSF50331">
    <property type="entry name" value="MOP-like"/>
    <property type="match status" value="1"/>
</dbReference>
<sequence length="362" mass="40017">MVAISIENVWKYYGETVAVQDLNLECRDGEFVCVLGPSGCGKSSTMRMLAGLEHISAGQILFGDKRINELAPKDRDIAMVFENYALYPHKTVAENMANPLRMAGVDKATVTKKVLDAAKLLEIDHLLDRKPVELSGGQKQRVAIGRVIVRQPAVYLFDEPIAHLDAKLRARMRTELKHLQQHQGVTTVYVTHDQLEALSMADRIAVMHDGVLQQFGTPAEIYSNPVNTWVAGFVGEPTMNLILTEVATEADRPKLTHKGFTIDLDGQLGEAALRGNEKALRFGIRPENLKVSLERSPGAIEGTVYTRQLLGSDLLVEVETGNDHFRVRTSPAFEGEVDRPCYISYDLGHAHLFSAETGQSIV</sequence>
<dbReference type="OrthoDB" id="8188565at2"/>
<keyword evidence="4" id="KW-1003">Cell membrane</keyword>
<dbReference type="Proteomes" id="UP000249299">
    <property type="component" value="Unassembled WGS sequence"/>
</dbReference>
<comment type="similarity">
    <text evidence="2">Belongs to the ABC transporter superfamily.</text>
</comment>
<keyword evidence="8" id="KW-0472">Membrane</keyword>
<evidence type="ECO:0000313" key="10">
    <source>
        <dbReference type="EMBL" id="RAI29761.1"/>
    </source>
</evidence>
<comment type="subcellular location">
    <subcellularLocation>
        <location evidence="1">Cell inner membrane</location>
        <topology evidence="1">Peripheral membrane protein</topology>
    </subcellularLocation>
</comment>
<dbReference type="AlphaFoldDB" id="A0A327JUJ2"/>
<proteinExistence type="inferred from homology"/>
<evidence type="ECO:0000313" key="11">
    <source>
        <dbReference type="Proteomes" id="UP000249299"/>
    </source>
</evidence>
<dbReference type="GO" id="GO:0008643">
    <property type="term" value="P:carbohydrate transport"/>
    <property type="evidence" value="ECO:0007669"/>
    <property type="project" value="InterPro"/>
</dbReference>
<dbReference type="PANTHER" id="PTHR43875:SF15">
    <property type="entry name" value="TREHALOSE IMPORT ATP-BINDING PROTEIN SUGC"/>
    <property type="match status" value="1"/>
</dbReference>
<accession>A0A327JUJ2</accession>
<dbReference type="InterPro" id="IPR003593">
    <property type="entry name" value="AAA+_ATPase"/>
</dbReference>
<dbReference type="GO" id="GO:0055052">
    <property type="term" value="C:ATP-binding cassette (ABC) transporter complex, substrate-binding subunit-containing"/>
    <property type="evidence" value="ECO:0007669"/>
    <property type="project" value="TreeGrafter"/>
</dbReference>
<dbReference type="PROSITE" id="PS50893">
    <property type="entry name" value="ABC_TRANSPORTER_2"/>
    <property type="match status" value="1"/>
</dbReference>
<dbReference type="InterPro" id="IPR013611">
    <property type="entry name" value="Transp-assoc_OB_typ2"/>
</dbReference>
<dbReference type="Gene3D" id="3.40.50.300">
    <property type="entry name" value="P-loop containing nucleotide triphosphate hydrolases"/>
    <property type="match status" value="1"/>
</dbReference>
<evidence type="ECO:0000256" key="2">
    <source>
        <dbReference type="ARBA" id="ARBA00005417"/>
    </source>
</evidence>
<name>A0A327JUJ2_9HYPH</name>
<dbReference type="InterPro" id="IPR012340">
    <property type="entry name" value="NA-bd_OB-fold"/>
</dbReference>
<dbReference type="PROSITE" id="PS00211">
    <property type="entry name" value="ABC_TRANSPORTER_1"/>
    <property type="match status" value="1"/>
</dbReference>
<evidence type="ECO:0000256" key="3">
    <source>
        <dbReference type="ARBA" id="ARBA00022448"/>
    </source>
</evidence>
<dbReference type="Gene3D" id="2.40.50.140">
    <property type="entry name" value="Nucleic acid-binding proteins"/>
    <property type="match status" value="1"/>
</dbReference>
<dbReference type="Gene3D" id="2.40.50.100">
    <property type="match status" value="1"/>
</dbReference>
<dbReference type="FunFam" id="3.40.50.300:FF:000042">
    <property type="entry name" value="Maltose/maltodextrin ABC transporter, ATP-binding protein"/>
    <property type="match status" value="1"/>
</dbReference>
<dbReference type="PANTHER" id="PTHR43875">
    <property type="entry name" value="MALTODEXTRIN IMPORT ATP-BINDING PROTEIN MSMX"/>
    <property type="match status" value="1"/>
</dbReference>
<dbReference type="InterPro" id="IPR003439">
    <property type="entry name" value="ABC_transporter-like_ATP-bd"/>
</dbReference>
<dbReference type="InterPro" id="IPR027417">
    <property type="entry name" value="P-loop_NTPase"/>
</dbReference>
<dbReference type="GO" id="GO:0140359">
    <property type="term" value="F:ABC-type transporter activity"/>
    <property type="evidence" value="ECO:0007669"/>
    <property type="project" value="InterPro"/>
</dbReference>
<dbReference type="RefSeq" id="WP_111432550.1">
    <property type="nucleotide sequence ID" value="NZ_JACIGG010000006.1"/>
</dbReference>
<dbReference type="InterPro" id="IPR015855">
    <property type="entry name" value="ABC_transpr_MalK-like"/>
</dbReference>
<evidence type="ECO:0000256" key="4">
    <source>
        <dbReference type="ARBA" id="ARBA00022475"/>
    </source>
</evidence>
<dbReference type="SMART" id="SM00382">
    <property type="entry name" value="AAA"/>
    <property type="match status" value="1"/>
</dbReference>
<evidence type="ECO:0000256" key="8">
    <source>
        <dbReference type="ARBA" id="ARBA00023136"/>
    </source>
</evidence>
<dbReference type="EMBL" id="NPEV01000002">
    <property type="protein sequence ID" value="RAI29761.1"/>
    <property type="molecule type" value="Genomic_DNA"/>
</dbReference>
<dbReference type="GO" id="GO:0016887">
    <property type="term" value="F:ATP hydrolysis activity"/>
    <property type="evidence" value="ECO:0007669"/>
    <property type="project" value="InterPro"/>
</dbReference>
<dbReference type="GO" id="GO:0005524">
    <property type="term" value="F:ATP binding"/>
    <property type="evidence" value="ECO:0007669"/>
    <property type="project" value="UniProtKB-KW"/>
</dbReference>
<keyword evidence="11" id="KW-1185">Reference proteome</keyword>
<keyword evidence="7" id="KW-1278">Translocase</keyword>
<keyword evidence="6" id="KW-0067">ATP-binding</keyword>
<comment type="caution">
    <text evidence="10">The sequence shown here is derived from an EMBL/GenBank/DDBJ whole genome shotgun (WGS) entry which is preliminary data.</text>
</comment>
<reference evidence="10 11" key="1">
    <citation type="submission" date="2017-07" db="EMBL/GenBank/DDBJ databases">
        <title>Draft Genome Sequences of Select Purple Nonsulfur Bacteria.</title>
        <authorList>
            <person name="Lasarre B."/>
            <person name="Mckinlay J.B."/>
        </authorList>
    </citation>
    <scope>NUCLEOTIDE SEQUENCE [LARGE SCALE GENOMIC DNA]</scope>
    <source>
        <strain evidence="10 11">DSM 11290</strain>
    </source>
</reference>
<protein>
    <recommendedName>
        <fullName evidence="9">ABC transporter domain-containing protein</fullName>
    </recommendedName>
</protein>
<evidence type="ECO:0000256" key="7">
    <source>
        <dbReference type="ARBA" id="ARBA00022967"/>
    </source>
</evidence>
<dbReference type="Pfam" id="PF00005">
    <property type="entry name" value="ABC_tran"/>
    <property type="match status" value="1"/>
</dbReference>
<dbReference type="InterPro" id="IPR008995">
    <property type="entry name" value="Mo/tungstate-bd_C_term_dom"/>
</dbReference>
<dbReference type="InterPro" id="IPR047641">
    <property type="entry name" value="ABC_transpr_MalK/UgpC-like"/>
</dbReference>
<dbReference type="InterPro" id="IPR017871">
    <property type="entry name" value="ABC_transporter-like_CS"/>
</dbReference>
<keyword evidence="5" id="KW-0547">Nucleotide-binding</keyword>